<evidence type="ECO:0000256" key="1">
    <source>
        <dbReference type="ARBA" id="ARBA00022801"/>
    </source>
</evidence>
<dbReference type="Gene3D" id="3.90.190.10">
    <property type="entry name" value="Protein tyrosine phosphatase superfamily"/>
    <property type="match status" value="1"/>
</dbReference>
<name>A0A2G6KH82_9ACTN</name>
<organism evidence="3 4">
    <name type="scientific">Ilumatobacter coccineus</name>
    <dbReference type="NCBI Taxonomy" id="467094"/>
    <lineage>
        <taxon>Bacteria</taxon>
        <taxon>Bacillati</taxon>
        <taxon>Actinomycetota</taxon>
        <taxon>Acidimicrobiia</taxon>
        <taxon>Acidimicrobiales</taxon>
        <taxon>Ilumatobacteraceae</taxon>
        <taxon>Ilumatobacter</taxon>
    </lineage>
</organism>
<dbReference type="GO" id="GO:0016791">
    <property type="term" value="F:phosphatase activity"/>
    <property type="evidence" value="ECO:0007669"/>
    <property type="project" value="UniProtKB-ARBA"/>
</dbReference>
<protein>
    <recommendedName>
        <fullName evidence="2">Tyrosine specific protein phosphatases domain-containing protein</fullName>
    </recommendedName>
</protein>
<accession>A0A2G6KH82</accession>
<gene>
    <name evidence="3" type="ORF">CSA55_00300</name>
</gene>
<feature type="domain" description="Tyrosine specific protein phosphatases" evidence="2">
    <location>
        <begin position="78"/>
        <end position="136"/>
    </location>
</feature>
<dbReference type="Proteomes" id="UP000230914">
    <property type="component" value="Unassembled WGS sequence"/>
</dbReference>
<reference evidence="3 4" key="1">
    <citation type="submission" date="2017-10" db="EMBL/GenBank/DDBJ databases">
        <title>Novel microbial diversity and functional potential in the marine mammal oral microbiome.</title>
        <authorList>
            <person name="Dudek N.K."/>
            <person name="Sun C.L."/>
            <person name="Burstein D."/>
            <person name="Kantor R.S."/>
            <person name="Aliaga Goltsman D.S."/>
            <person name="Bik E.M."/>
            <person name="Thomas B.C."/>
            <person name="Banfield J.F."/>
            <person name="Relman D.A."/>
        </authorList>
    </citation>
    <scope>NUCLEOTIDE SEQUENCE [LARGE SCALE GENOMIC DNA]</scope>
    <source>
        <strain evidence="3">DOLJORAL78_61_10</strain>
    </source>
</reference>
<keyword evidence="1" id="KW-0378">Hydrolase</keyword>
<dbReference type="Pfam" id="PF22784">
    <property type="entry name" value="PTP-SAK"/>
    <property type="match status" value="1"/>
</dbReference>
<evidence type="ECO:0000313" key="3">
    <source>
        <dbReference type="EMBL" id="PIE34730.1"/>
    </source>
</evidence>
<comment type="caution">
    <text evidence="3">The sequence shown here is derived from an EMBL/GenBank/DDBJ whole genome shotgun (WGS) entry which is preliminary data.</text>
</comment>
<sequence length="152" mass="16334">MTIDHIPTPSGKLYLTAVRDVAHDPVAALASVGATTMVCLAERGELESRHPAYLEWIRAQGTDRAIWFPIQNYGARDADYVAPVVSRIVDRLAGGVIMHCYYGQGRAGTMAAAVLMAMGLDQAEAVRTVAAHRFGAGPASGRQWDLLEALAR</sequence>
<proteinExistence type="predicted"/>
<dbReference type="EMBL" id="PDSL01000008">
    <property type="protein sequence ID" value="PIE34730.1"/>
    <property type="molecule type" value="Genomic_DNA"/>
</dbReference>
<dbReference type="InterPro" id="IPR057023">
    <property type="entry name" value="PTP-SAK"/>
</dbReference>
<evidence type="ECO:0000313" key="4">
    <source>
        <dbReference type="Proteomes" id="UP000230914"/>
    </source>
</evidence>
<evidence type="ECO:0000259" key="2">
    <source>
        <dbReference type="PROSITE" id="PS50056"/>
    </source>
</evidence>
<dbReference type="PROSITE" id="PS50056">
    <property type="entry name" value="TYR_PHOSPHATASE_2"/>
    <property type="match status" value="1"/>
</dbReference>
<dbReference type="AlphaFoldDB" id="A0A2G6KH82"/>
<dbReference type="InterPro" id="IPR029021">
    <property type="entry name" value="Prot-tyrosine_phosphatase-like"/>
</dbReference>
<dbReference type="SUPFAM" id="SSF52799">
    <property type="entry name" value="(Phosphotyrosine protein) phosphatases II"/>
    <property type="match status" value="1"/>
</dbReference>
<dbReference type="InterPro" id="IPR000387">
    <property type="entry name" value="Tyr_Pase_dom"/>
</dbReference>